<organism evidence="1 2">
    <name type="scientific">Pseudogulbenkiania ferrooxidans EGD-HP2</name>
    <dbReference type="NCBI Taxonomy" id="1388764"/>
    <lineage>
        <taxon>Bacteria</taxon>
        <taxon>Pseudomonadati</taxon>
        <taxon>Pseudomonadota</taxon>
        <taxon>Betaproteobacteria</taxon>
        <taxon>Neisseriales</taxon>
        <taxon>Chromobacteriaceae</taxon>
        <taxon>Pseudogulbenkiania</taxon>
    </lineage>
</organism>
<name>A0ABN0N3Q6_9NEIS</name>
<evidence type="ECO:0000313" key="1">
    <source>
        <dbReference type="EMBL" id="ERE02298.1"/>
    </source>
</evidence>
<proteinExistence type="predicted"/>
<dbReference type="EMBL" id="AVPH01000269">
    <property type="protein sequence ID" value="ERE02298.1"/>
    <property type="molecule type" value="Genomic_DNA"/>
</dbReference>
<protein>
    <recommendedName>
        <fullName evidence="3">Transposase</fullName>
    </recommendedName>
</protein>
<comment type="caution">
    <text evidence="1">The sequence shown here is derived from an EMBL/GenBank/DDBJ whole genome shotgun (WGS) entry which is preliminary data.</text>
</comment>
<sequence length="54" mass="6109">MDFLHLRAGCCVKSLQYFHEIARKGAEWRRAQPAGPRKAGFAAMLSFLLIGMRT</sequence>
<gene>
    <name evidence="1" type="ORF">O166_01865</name>
</gene>
<reference evidence="1 2" key="1">
    <citation type="journal article" date="2013" name="Genome Announc.">
        <title>Genome Sequence of the Pigment-Producing Bacterium Pseudogulbenkiania ferrooxidans, Isolated from Loktak Lake.</title>
        <authorList>
            <person name="Puranik S."/>
            <person name="Talkal R."/>
            <person name="Qureshi A."/>
            <person name="Khardenavis A."/>
            <person name="Kapley A."/>
            <person name="Purohit H.J."/>
        </authorList>
    </citation>
    <scope>NUCLEOTIDE SEQUENCE [LARGE SCALE GENOMIC DNA]</scope>
    <source>
        <strain evidence="1 2">EGD-HP2</strain>
    </source>
</reference>
<evidence type="ECO:0008006" key="3">
    <source>
        <dbReference type="Google" id="ProtNLM"/>
    </source>
</evidence>
<dbReference type="Proteomes" id="UP000016426">
    <property type="component" value="Unassembled WGS sequence"/>
</dbReference>
<keyword evidence="2" id="KW-1185">Reference proteome</keyword>
<accession>A0ABN0N3Q6</accession>
<evidence type="ECO:0000313" key="2">
    <source>
        <dbReference type="Proteomes" id="UP000016426"/>
    </source>
</evidence>